<evidence type="ECO:0000259" key="4">
    <source>
        <dbReference type="PROSITE" id="PS50949"/>
    </source>
</evidence>
<sequence>MLGQSVDLPIPPPKASQEAGLDRKTLLGEALRRRIVNMELLPGAAVDEVTLAQEFGLSRPPVRELMRQLAAEGYLELEANRPARVSPMSYESLRSYFQAAPLIYIATIQLAASQATAEEIASLKSIQTKFRQAMNKEDAAERVFYNDQFHYEIGKMARNAYLMPSLRRILIDHARLAQTFYRSNNQGAISDDMQRDMEKAVSQHDQMIKAIEQRDLEGAKQLVQEHWELSRKRMAEYVMPNALDIALQ</sequence>
<dbReference type="Pfam" id="PF00392">
    <property type="entry name" value="GntR"/>
    <property type="match status" value="1"/>
</dbReference>
<dbReference type="GO" id="GO:0003700">
    <property type="term" value="F:DNA-binding transcription factor activity"/>
    <property type="evidence" value="ECO:0007669"/>
    <property type="project" value="InterPro"/>
</dbReference>
<dbReference type="SUPFAM" id="SSF46785">
    <property type="entry name" value="Winged helix' DNA-binding domain"/>
    <property type="match status" value="1"/>
</dbReference>
<comment type="caution">
    <text evidence="5">The sequence shown here is derived from an EMBL/GenBank/DDBJ whole genome shotgun (WGS) entry which is preliminary data.</text>
</comment>
<gene>
    <name evidence="5" type="ORF">AXE65_02780</name>
</gene>
<name>A0A139ST55_9GAMM</name>
<keyword evidence="3" id="KW-0804">Transcription</keyword>
<evidence type="ECO:0000313" key="5">
    <source>
        <dbReference type="EMBL" id="KXU37778.1"/>
    </source>
</evidence>
<keyword evidence="2" id="KW-0238">DNA-binding</keyword>
<proteinExistence type="predicted"/>
<dbReference type="Gene3D" id="1.10.10.10">
    <property type="entry name" value="Winged helix-like DNA-binding domain superfamily/Winged helix DNA-binding domain"/>
    <property type="match status" value="1"/>
</dbReference>
<dbReference type="PANTHER" id="PTHR43537:SF53">
    <property type="entry name" value="HTH-TYPE TRANSCRIPTIONAL REPRESSOR NANR"/>
    <property type="match status" value="1"/>
</dbReference>
<organism evidence="5 6">
    <name type="scientific">Ventosimonas gracilis</name>
    <dbReference type="NCBI Taxonomy" id="1680762"/>
    <lineage>
        <taxon>Bacteria</taxon>
        <taxon>Pseudomonadati</taxon>
        <taxon>Pseudomonadota</taxon>
        <taxon>Gammaproteobacteria</taxon>
        <taxon>Pseudomonadales</taxon>
        <taxon>Ventosimonadaceae</taxon>
        <taxon>Ventosimonas</taxon>
    </lineage>
</organism>
<dbReference type="PANTHER" id="PTHR43537">
    <property type="entry name" value="TRANSCRIPTIONAL REGULATOR, GNTR FAMILY"/>
    <property type="match status" value="1"/>
</dbReference>
<keyword evidence="1" id="KW-0805">Transcription regulation</keyword>
<evidence type="ECO:0000313" key="6">
    <source>
        <dbReference type="Proteomes" id="UP000072660"/>
    </source>
</evidence>
<dbReference type="PROSITE" id="PS50949">
    <property type="entry name" value="HTH_GNTR"/>
    <property type="match status" value="1"/>
</dbReference>
<dbReference type="SUPFAM" id="SSF48008">
    <property type="entry name" value="GntR ligand-binding domain-like"/>
    <property type="match status" value="1"/>
</dbReference>
<dbReference type="InterPro" id="IPR011711">
    <property type="entry name" value="GntR_C"/>
</dbReference>
<accession>A0A139ST55</accession>
<keyword evidence="6" id="KW-1185">Reference proteome</keyword>
<feature type="domain" description="HTH gntR-type" evidence="4">
    <location>
        <begin position="21"/>
        <end position="88"/>
    </location>
</feature>
<dbReference type="OrthoDB" id="8689330at2"/>
<dbReference type="Gene3D" id="1.20.120.530">
    <property type="entry name" value="GntR ligand-binding domain-like"/>
    <property type="match status" value="1"/>
</dbReference>
<dbReference type="EMBL" id="LSZO01000159">
    <property type="protein sequence ID" value="KXU37778.1"/>
    <property type="molecule type" value="Genomic_DNA"/>
</dbReference>
<evidence type="ECO:0000256" key="3">
    <source>
        <dbReference type="ARBA" id="ARBA00023163"/>
    </source>
</evidence>
<dbReference type="InterPro" id="IPR036390">
    <property type="entry name" value="WH_DNA-bd_sf"/>
</dbReference>
<dbReference type="GO" id="GO:0003677">
    <property type="term" value="F:DNA binding"/>
    <property type="evidence" value="ECO:0007669"/>
    <property type="project" value="UniProtKB-KW"/>
</dbReference>
<dbReference type="Pfam" id="PF07729">
    <property type="entry name" value="FCD"/>
    <property type="match status" value="1"/>
</dbReference>
<evidence type="ECO:0000256" key="1">
    <source>
        <dbReference type="ARBA" id="ARBA00023015"/>
    </source>
</evidence>
<dbReference type="InterPro" id="IPR036388">
    <property type="entry name" value="WH-like_DNA-bd_sf"/>
</dbReference>
<dbReference type="AlphaFoldDB" id="A0A139ST55"/>
<dbReference type="Proteomes" id="UP000072660">
    <property type="component" value="Unassembled WGS sequence"/>
</dbReference>
<dbReference type="InterPro" id="IPR008920">
    <property type="entry name" value="TF_FadR/GntR_C"/>
</dbReference>
<dbReference type="SMART" id="SM00345">
    <property type="entry name" value="HTH_GNTR"/>
    <property type="match status" value="1"/>
</dbReference>
<dbReference type="RefSeq" id="WP_068390455.1">
    <property type="nucleotide sequence ID" value="NZ_LSZO01000159.1"/>
</dbReference>
<evidence type="ECO:0000256" key="2">
    <source>
        <dbReference type="ARBA" id="ARBA00023125"/>
    </source>
</evidence>
<reference evidence="5 6" key="1">
    <citation type="submission" date="2016-02" db="EMBL/GenBank/DDBJ databases">
        <authorList>
            <person name="Wen L."/>
            <person name="He K."/>
            <person name="Yang H."/>
        </authorList>
    </citation>
    <scope>NUCLEOTIDE SEQUENCE [LARGE SCALE GENOMIC DNA]</scope>
    <source>
        <strain evidence="5 6">CV58</strain>
    </source>
</reference>
<dbReference type="SMART" id="SM00895">
    <property type="entry name" value="FCD"/>
    <property type="match status" value="1"/>
</dbReference>
<dbReference type="InterPro" id="IPR000524">
    <property type="entry name" value="Tscrpt_reg_HTH_GntR"/>
</dbReference>
<protein>
    <submittedName>
        <fullName evidence="5">GntR family transcriptional regulator</fullName>
    </submittedName>
</protein>